<dbReference type="EMBL" id="CP046913">
    <property type="protein sequence ID" value="QGZ62709.1"/>
    <property type="molecule type" value="Genomic_DNA"/>
</dbReference>
<evidence type="ECO:0000256" key="3">
    <source>
        <dbReference type="ARBA" id="ARBA00011970"/>
    </source>
</evidence>
<dbReference type="SUPFAM" id="SSF53756">
    <property type="entry name" value="UDP-Glycosyltransferase/glycogen phosphorylase"/>
    <property type="match status" value="1"/>
</dbReference>
<dbReference type="SMART" id="SM00028">
    <property type="entry name" value="TPR"/>
    <property type="match status" value="3"/>
</dbReference>
<dbReference type="Proteomes" id="UP000433577">
    <property type="component" value="Chromosome 1"/>
</dbReference>
<sequence length="608" mass="68927">MNQPIVPIETEYASRVQAAWRGTLSLTDLIDYGSRLTSAGLHELSVVLYQTWIDHNTTAFNHFVLFNLGTSFDRMGRLEDARRAYRSAVDLAPAFVQPHFNLGLVYERLKQPQSALAEWQWVANTVSPNDTENASYRLMAMNNLARLFENERQYGDALEWLRKSLEVDPNQTDVLHHWVFLRAKMCEWPVYAVPPGVDPALMYQSTSALAMISQSDDPEAQLIAARHYVDNKVNLTLPALSERRGYGHEKLRIGYLSSDFSLHPVSMLMVQLFELHDREQFEVFGYCWSPEDGSALRQRVVQSMDHYRRIDQMSDAEVARLIREQEIDILVDLQGQTFGARPDILSARPAPVQITYLGLPATTGFPFIDYVIADEYLIPPKYAQYYSEKPLYMPDIYQVSDRKRTLAEAPSRESLGLPQDGVVFCSFNNNYKFTPDMFDVWMKVLKRVPGSVLWLLSDNRWAEANLRKEAQARGVDGSRLVFATRTWPEMFLTRLSMADLFLDSFPFNAGTTANDALWAGLPLVTCSGRSFAARMAGALLTAAGLSELITTNLQDYEEKAVALALTPGELPRLRASLAQTKESGALFDTPRFARNLEERFKELVRGLG</sequence>
<feature type="domain" description="O-GlcNAc transferase C-terminal" evidence="9">
    <location>
        <begin position="411"/>
        <end position="596"/>
    </location>
</feature>
<comment type="pathway">
    <text evidence="1">Protein modification; protein glycosylation.</text>
</comment>
<dbReference type="Pfam" id="PF13844">
    <property type="entry name" value="Glyco_transf_41"/>
    <property type="match status" value="2"/>
</dbReference>
<evidence type="ECO:0000256" key="8">
    <source>
        <dbReference type="PROSITE-ProRule" id="PRU00339"/>
    </source>
</evidence>
<dbReference type="EC" id="2.4.1.255" evidence="3"/>
<dbReference type="InterPro" id="IPR011990">
    <property type="entry name" value="TPR-like_helical_dom_sf"/>
</dbReference>
<dbReference type="GO" id="GO:0097363">
    <property type="term" value="F:protein O-acetylglucosaminyltransferase activity"/>
    <property type="evidence" value="ECO:0007669"/>
    <property type="project" value="UniProtKB-EC"/>
</dbReference>
<dbReference type="AlphaFoldDB" id="A0A7Z2JGQ9"/>
<gene>
    <name evidence="10" type="ORF">FAZ98_13785</name>
</gene>
<keyword evidence="11" id="KW-1185">Reference proteome</keyword>
<dbReference type="PANTHER" id="PTHR44998:SF1">
    <property type="entry name" value="UDP-N-ACETYLGLUCOSAMINE--PEPTIDE N-ACETYLGLUCOSAMINYLTRANSFERASE 110 KDA SUBUNIT"/>
    <property type="match status" value="1"/>
</dbReference>
<proteinExistence type="inferred from homology"/>
<dbReference type="KEGG" id="pacs:FAZ98_13785"/>
<protein>
    <recommendedName>
        <fullName evidence="3">protein O-GlcNAc transferase</fullName>
        <ecNumber evidence="3">2.4.1.255</ecNumber>
    </recommendedName>
</protein>
<evidence type="ECO:0000256" key="2">
    <source>
        <dbReference type="ARBA" id="ARBA00005386"/>
    </source>
</evidence>
<dbReference type="Pfam" id="PF13432">
    <property type="entry name" value="TPR_16"/>
    <property type="match status" value="1"/>
</dbReference>
<dbReference type="Gene3D" id="3.40.50.2000">
    <property type="entry name" value="Glycogen Phosphorylase B"/>
    <property type="match status" value="1"/>
</dbReference>
<feature type="repeat" description="TPR" evidence="8">
    <location>
        <begin position="138"/>
        <end position="171"/>
    </location>
</feature>
<dbReference type="InterPro" id="IPR019734">
    <property type="entry name" value="TPR_rpt"/>
</dbReference>
<evidence type="ECO:0000256" key="5">
    <source>
        <dbReference type="ARBA" id="ARBA00022679"/>
    </source>
</evidence>
<dbReference type="PANTHER" id="PTHR44998">
    <property type="match status" value="1"/>
</dbReference>
<dbReference type="RefSeq" id="WP_158951712.1">
    <property type="nucleotide sequence ID" value="NZ_CP046913.1"/>
</dbReference>
<dbReference type="Gene3D" id="3.40.50.11380">
    <property type="match status" value="1"/>
</dbReference>
<dbReference type="Gene3D" id="1.25.40.10">
    <property type="entry name" value="Tetratricopeptide repeat domain"/>
    <property type="match status" value="2"/>
</dbReference>
<evidence type="ECO:0000313" key="10">
    <source>
        <dbReference type="EMBL" id="QGZ62709.1"/>
    </source>
</evidence>
<organism evidence="10 11">
    <name type="scientific">Paraburkholderia acidisoli</name>
    <dbReference type="NCBI Taxonomy" id="2571748"/>
    <lineage>
        <taxon>Bacteria</taxon>
        <taxon>Pseudomonadati</taxon>
        <taxon>Pseudomonadota</taxon>
        <taxon>Betaproteobacteria</taxon>
        <taxon>Burkholderiales</taxon>
        <taxon>Burkholderiaceae</taxon>
        <taxon>Paraburkholderia</taxon>
    </lineage>
</organism>
<evidence type="ECO:0000259" key="9">
    <source>
        <dbReference type="Pfam" id="PF13844"/>
    </source>
</evidence>
<dbReference type="PROSITE" id="PS50005">
    <property type="entry name" value="TPR"/>
    <property type="match status" value="2"/>
</dbReference>
<dbReference type="SUPFAM" id="SSF48452">
    <property type="entry name" value="TPR-like"/>
    <property type="match status" value="1"/>
</dbReference>
<dbReference type="Pfam" id="PF13181">
    <property type="entry name" value="TPR_8"/>
    <property type="match status" value="1"/>
</dbReference>
<evidence type="ECO:0000256" key="7">
    <source>
        <dbReference type="ARBA" id="ARBA00022803"/>
    </source>
</evidence>
<dbReference type="OrthoDB" id="101857at2"/>
<accession>A0A7Z2JGQ9</accession>
<evidence type="ECO:0000256" key="4">
    <source>
        <dbReference type="ARBA" id="ARBA00022676"/>
    </source>
</evidence>
<comment type="similarity">
    <text evidence="2">Belongs to the glycosyltransferase 41 family. O-GlcNAc transferase subfamily.</text>
</comment>
<keyword evidence="5" id="KW-0808">Transferase</keyword>
<keyword evidence="6" id="KW-0677">Repeat</keyword>
<evidence type="ECO:0000256" key="6">
    <source>
        <dbReference type="ARBA" id="ARBA00022737"/>
    </source>
</evidence>
<keyword evidence="4" id="KW-0328">Glycosyltransferase</keyword>
<evidence type="ECO:0000256" key="1">
    <source>
        <dbReference type="ARBA" id="ARBA00004922"/>
    </source>
</evidence>
<keyword evidence="7 8" id="KW-0802">TPR repeat</keyword>
<feature type="domain" description="O-GlcNAc transferase C-terminal" evidence="9">
    <location>
        <begin position="247"/>
        <end position="406"/>
    </location>
</feature>
<dbReference type="InterPro" id="IPR029489">
    <property type="entry name" value="OGT/SEC/SPY_C"/>
</dbReference>
<name>A0A7Z2JGQ9_9BURK</name>
<feature type="repeat" description="TPR" evidence="8">
    <location>
        <begin position="62"/>
        <end position="95"/>
    </location>
</feature>
<evidence type="ECO:0000313" key="11">
    <source>
        <dbReference type="Proteomes" id="UP000433577"/>
    </source>
</evidence>
<reference evidence="10 11" key="1">
    <citation type="submission" date="2019-12" db="EMBL/GenBank/DDBJ databases">
        <title>Paraburkholderia acidiphila 7Q-K02 sp. nov and Paraburkholderia acidisoli DHF22 sp. nov., two strains isolated from forest soil.</title>
        <authorList>
            <person name="Gao Z."/>
            <person name="Qiu L."/>
        </authorList>
    </citation>
    <scope>NUCLEOTIDE SEQUENCE [LARGE SCALE GENOMIC DNA]</scope>
    <source>
        <strain evidence="10 11">DHF22</strain>
    </source>
</reference>